<dbReference type="AlphaFoldDB" id="A0A2G5BI39"/>
<protein>
    <submittedName>
        <fullName evidence="2">Uncharacterized protein</fullName>
    </submittedName>
</protein>
<organism evidence="2 3">
    <name type="scientific">Coemansia reversa (strain ATCC 12441 / NRRL 1564)</name>
    <dbReference type="NCBI Taxonomy" id="763665"/>
    <lineage>
        <taxon>Eukaryota</taxon>
        <taxon>Fungi</taxon>
        <taxon>Fungi incertae sedis</taxon>
        <taxon>Zoopagomycota</taxon>
        <taxon>Kickxellomycotina</taxon>
        <taxon>Kickxellomycetes</taxon>
        <taxon>Kickxellales</taxon>
        <taxon>Kickxellaceae</taxon>
        <taxon>Coemansia</taxon>
    </lineage>
</organism>
<proteinExistence type="predicted"/>
<evidence type="ECO:0000256" key="1">
    <source>
        <dbReference type="SAM" id="Phobius"/>
    </source>
</evidence>
<keyword evidence="1" id="KW-0472">Membrane</keyword>
<evidence type="ECO:0000313" key="2">
    <source>
        <dbReference type="EMBL" id="PIA18663.1"/>
    </source>
</evidence>
<gene>
    <name evidence="2" type="ORF">COEREDRAFT_6370</name>
</gene>
<keyword evidence="3" id="KW-1185">Reference proteome</keyword>
<dbReference type="STRING" id="763665.A0A2G5BI39"/>
<reference evidence="2 3" key="1">
    <citation type="journal article" date="2015" name="Genome Biol. Evol.">
        <title>Phylogenomic analyses indicate that early fungi evolved digesting cell walls of algal ancestors of land plants.</title>
        <authorList>
            <person name="Chang Y."/>
            <person name="Wang S."/>
            <person name="Sekimoto S."/>
            <person name="Aerts A.L."/>
            <person name="Choi C."/>
            <person name="Clum A."/>
            <person name="LaButti K.M."/>
            <person name="Lindquist E.A."/>
            <person name="Yee Ngan C."/>
            <person name="Ohm R.A."/>
            <person name="Salamov A.A."/>
            <person name="Grigoriev I.V."/>
            <person name="Spatafora J.W."/>
            <person name="Berbee M.L."/>
        </authorList>
    </citation>
    <scope>NUCLEOTIDE SEQUENCE [LARGE SCALE GENOMIC DNA]</scope>
    <source>
        <strain evidence="2 3">NRRL 1564</strain>
    </source>
</reference>
<dbReference type="OrthoDB" id="47375at2759"/>
<sequence length="322" mass="36614">MSEAKIQHNPRKYAYQYVLAFVAIVIIVSAFVSWSKTTRGPMSVAKHVSYSDALNTTLGFQHVYVVMTNKTDKRSNFEAIASLLDIDVQYIQSTDLEKAVAMREQNKYLADVESISELDTHARIYADIVDRNIQSALILRSDIDLELDIKMRLVSALDNFPARIYDSLIVGRTHSEPTELEANKTEELLRLTNGTNESSMQMQRYWTKKQFVRRSSTAHRTSFPRGISAYAVSRRMVLRLHRRLRQRMAEDAHGLEYILADVAMVGLSIVYSVSPPPVTVYTPEKTGNGQFLARSALYAMGLRSDDPSSYPPYKDWEAIWAS</sequence>
<keyword evidence="1" id="KW-1133">Transmembrane helix</keyword>
<keyword evidence="1" id="KW-0812">Transmembrane</keyword>
<dbReference type="EMBL" id="KZ303489">
    <property type="protein sequence ID" value="PIA18663.1"/>
    <property type="molecule type" value="Genomic_DNA"/>
</dbReference>
<feature type="transmembrane region" description="Helical" evidence="1">
    <location>
        <begin position="14"/>
        <end position="34"/>
    </location>
</feature>
<name>A0A2G5BI39_COERN</name>
<evidence type="ECO:0000313" key="3">
    <source>
        <dbReference type="Proteomes" id="UP000242474"/>
    </source>
</evidence>
<accession>A0A2G5BI39</accession>
<dbReference type="Proteomes" id="UP000242474">
    <property type="component" value="Unassembled WGS sequence"/>
</dbReference>